<evidence type="ECO:0000256" key="3">
    <source>
        <dbReference type="ARBA" id="ARBA00023709"/>
    </source>
</evidence>
<dbReference type="PANTHER" id="PTHR11941:SF54">
    <property type="entry name" value="ENOYL-COA HYDRATASE, MITOCHONDRIAL"/>
    <property type="match status" value="1"/>
</dbReference>
<dbReference type="InterPro" id="IPR018376">
    <property type="entry name" value="Enoyl-CoA_hyd/isom_CS"/>
</dbReference>
<dbReference type="Pfam" id="PF00378">
    <property type="entry name" value="ECH_1"/>
    <property type="match status" value="1"/>
</dbReference>
<reference evidence="7" key="1">
    <citation type="journal article" date="2019" name="Int. J. Syst. Evol. Microbiol.">
        <title>The Global Catalogue of Microorganisms (GCM) 10K type strain sequencing project: providing services to taxonomists for standard genome sequencing and annotation.</title>
        <authorList>
            <consortium name="The Broad Institute Genomics Platform"/>
            <consortium name="The Broad Institute Genome Sequencing Center for Infectious Disease"/>
            <person name="Wu L."/>
            <person name="Ma J."/>
        </authorList>
    </citation>
    <scope>NUCLEOTIDE SEQUENCE [LARGE SCALE GENOMIC DNA]</scope>
    <source>
        <strain evidence="7">NCAIM B.02333</strain>
    </source>
</reference>
<dbReference type="EMBL" id="JBHRWW010000023">
    <property type="protein sequence ID" value="MFC3690429.1"/>
    <property type="molecule type" value="Genomic_DNA"/>
</dbReference>
<name>A0ABV7WKW2_9MICO</name>
<comment type="catalytic activity">
    <reaction evidence="3">
        <text>a (3S)-3-hydroxyacyl-CoA = a (2E)-enoyl-CoA + H2O</text>
        <dbReference type="Rhea" id="RHEA:16105"/>
        <dbReference type="ChEBI" id="CHEBI:15377"/>
        <dbReference type="ChEBI" id="CHEBI:57318"/>
        <dbReference type="ChEBI" id="CHEBI:58856"/>
        <dbReference type="EC" id="4.2.1.17"/>
    </reaction>
</comment>
<evidence type="ECO:0000256" key="5">
    <source>
        <dbReference type="RuleBase" id="RU003707"/>
    </source>
</evidence>
<keyword evidence="2" id="KW-0456">Lyase</keyword>
<evidence type="ECO:0000256" key="1">
    <source>
        <dbReference type="ARBA" id="ARBA00005254"/>
    </source>
</evidence>
<dbReference type="InterPro" id="IPR029045">
    <property type="entry name" value="ClpP/crotonase-like_dom_sf"/>
</dbReference>
<dbReference type="InterPro" id="IPR001753">
    <property type="entry name" value="Enoyl-CoA_hydra/iso"/>
</dbReference>
<keyword evidence="7" id="KW-1185">Reference proteome</keyword>
<dbReference type="Proteomes" id="UP001595685">
    <property type="component" value="Unassembled WGS sequence"/>
</dbReference>
<dbReference type="CDD" id="cd06558">
    <property type="entry name" value="crotonase-like"/>
    <property type="match status" value="1"/>
</dbReference>
<dbReference type="PROSITE" id="PS00166">
    <property type="entry name" value="ENOYL_COA_HYDRATASE"/>
    <property type="match status" value="1"/>
</dbReference>
<evidence type="ECO:0000256" key="2">
    <source>
        <dbReference type="ARBA" id="ARBA00023239"/>
    </source>
</evidence>
<evidence type="ECO:0000313" key="6">
    <source>
        <dbReference type="EMBL" id="MFC3690429.1"/>
    </source>
</evidence>
<dbReference type="RefSeq" id="WP_340291606.1">
    <property type="nucleotide sequence ID" value="NZ_JBBEOI010000044.1"/>
</dbReference>
<accession>A0ABV7WKW2</accession>
<comment type="caution">
    <text evidence="6">The sequence shown here is derived from an EMBL/GenBank/DDBJ whole genome shotgun (WGS) entry which is preliminary data.</text>
</comment>
<dbReference type="Gene3D" id="1.10.12.10">
    <property type="entry name" value="Lyase 2-enoyl-coa Hydratase, Chain A, domain 2"/>
    <property type="match status" value="1"/>
</dbReference>
<comment type="catalytic activity">
    <reaction evidence="4">
        <text>a 4-saturated-(3S)-3-hydroxyacyl-CoA = a (3E)-enoyl-CoA + H2O</text>
        <dbReference type="Rhea" id="RHEA:20724"/>
        <dbReference type="ChEBI" id="CHEBI:15377"/>
        <dbReference type="ChEBI" id="CHEBI:58521"/>
        <dbReference type="ChEBI" id="CHEBI:137480"/>
        <dbReference type="EC" id="4.2.1.17"/>
    </reaction>
</comment>
<evidence type="ECO:0000256" key="4">
    <source>
        <dbReference type="ARBA" id="ARBA00023717"/>
    </source>
</evidence>
<dbReference type="SUPFAM" id="SSF52096">
    <property type="entry name" value="ClpP/crotonase"/>
    <property type="match status" value="1"/>
</dbReference>
<evidence type="ECO:0000313" key="7">
    <source>
        <dbReference type="Proteomes" id="UP001595685"/>
    </source>
</evidence>
<sequence>MDPILDLALPDLDVRRDGEDARVLVVRLDDPGRRNAMGEQMTASWCRLVDGLRATVEGGPGEVRAVVVTGAGSAFSAGGDLSWLGDGSGAGASVEALRDRMARYYEDWLGLRGVGVPVVAAVNGAAVGAGLGLALACDVRLVGASARLSAPFTALGLHPGMGTTRTLAEAVGPAAARELLLTGRTVGAEEAVRFGLATAAYPDDRLLGEATALARTLATRAPVATRLLLRGLADGGPRDLAEAVAQEAAAQATTLATADLTEGLAAARERRAPRFTGR</sequence>
<comment type="similarity">
    <text evidence="1 5">Belongs to the enoyl-CoA hydratase/isomerase family.</text>
</comment>
<dbReference type="PANTHER" id="PTHR11941">
    <property type="entry name" value="ENOYL-COA HYDRATASE-RELATED"/>
    <property type="match status" value="1"/>
</dbReference>
<dbReference type="InterPro" id="IPR014748">
    <property type="entry name" value="Enoyl-CoA_hydra_C"/>
</dbReference>
<gene>
    <name evidence="6" type="ORF">ACFOLH_18930</name>
</gene>
<protein>
    <submittedName>
        <fullName evidence="6">Enoyl-CoA hydratase/isomerase family protein</fullName>
    </submittedName>
</protein>
<proteinExistence type="inferred from homology"/>
<organism evidence="6 7">
    <name type="scientific">Aquipuribacter hungaricus</name>
    <dbReference type="NCBI Taxonomy" id="545624"/>
    <lineage>
        <taxon>Bacteria</taxon>
        <taxon>Bacillati</taxon>
        <taxon>Actinomycetota</taxon>
        <taxon>Actinomycetes</taxon>
        <taxon>Micrococcales</taxon>
        <taxon>Intrasporangiaceae</taxon>
        <taxon>Aquipuribacter</taxon>
    </lineage>
</organism>
<dbReference type="Gene3D" id="3.90.226.10">
    <property type="entry name" value="2-enoyl-CoA Hydratase, Chain A, domain 1"/>
    <property type="match status" value="1"/>
</dbReference>